<protein>
    <submittedName>
        <fullName evidence="1">Uncharacterized protein</fullName>
    </submittedName>
</protein>
<sequence length="29" mass="3711">MDGEFYKKIPKFWVFNFLIEFFQNSHNRQ</sequence>
<name>A0A8S5RDR4_9VIRU</name>
<accession>A0A8S5RDR4</accession>
<reference evidence="1" key="1">
    <citation type="journal article" date="2021" name="Proc. Natl. Acad. Sci. U.S.A.">
        <title>A Catalog of Tens of Thousands of Viruses from Human Metagenomes Reveals Hidden Associations with Chronic Diseases.</title>
        <authorList>
            <person name="Tisza M.J."/>
            <person name="Buck C.B."/>
        </authorList>
    </citation>
    <scope>NUCLEOTIDE SEQUENCE</scope>
    <source>
        <strain evidence="1">CtkyY8</strain>
    </source>
</reference>
<organism evidence="1">
    <name type="scientific">virus sp. ctkyY8</name>
    <dbReference type="NCBI Taxonomy" id="2827995"/>
    <lineage>
        <taxon>Viruses</taxon>
    </lineage>
</organism>
<evidence type="ECO:0000313" key="1">
    <source>
        <dbReference type="EMBL" id="DAE29503.1"/>
    </source>
</evidence>
<proteinExistence type="predicted"/>
<dbReference type="EMBL" id="BK059095">
    <property type="protein sequence ID" value="DAE29503.1"/>
    <property type="molecule type" value="Genomic_DNA"/>
</dbReference>